<dbReference type="Gene3D" id="1.20.120.350">
    <property type="entry name" value="Voltage-gated potassium channels. Chain C"/>
    <property type="match status" value="1"/>
</dbReference>
<dbReference type="OrthoDB" id="5297065at2"/>
<dbReference type="Pfam" id="PF00520">
    <property type="entry name" value="Ion_trans"/>
    <property type="match status" value="1"/>
</dbReference>
<feature type="transmembrane region" description="Helical" evidence="5">
    <location>
        <begin position="88"/>
        <end position="112"/>
    </location>
</feature>
<keyword evidence="8" id="KW-1185">Reference proteome</keyword>
<accession>A0A5C4RXP8</accession>
<dbReference type="SUPFAM" id="SSF81324">
    <property type="entry name" value="Voltage-gated potassium channels"/>
    <property type="match status" value="1"/>
</dbReference>
<feature type="transmembrane region" description="Helical" evidence="5">
    <location>
        <begin position="177"/>
        <end position="197"/>
    </location>
</feature>
<keyword evidence="2 5" id="KW-0812">Transmembrane</keyword>
<dbReference type="PANTHER" id="PTHR10037:SF62">
    <property type="entry name" value="SODIUM CHANNEL PROTEIN 60E"/>
    <property type="match status" value="1"/>
</dbReference>
<name>A0A5C4RXP8_9GAMM</name>
<dbReference type="AlphaFoldDB" id="A0A5C4RXP8"/>
<evidence type="ECO:0000256" key="3">
    <source>
        <dbReference type="ARBA" id="ARBA00022989"/>
    </source>
</evidence>
<organism evidence="7 8">
    <name type="scientific">Arenimonas terrae</name>
    <dbReference type="NCBI Taxonomy" id="2546226"/>
    <lineage>
        <taxon>Bacteria</taxon>
        <taxon>Pseudomonadati</taxon>
        <taxon>Pseudomonadota</taxon>
        <taxon>Gammaproteobacteria</taxon>
        <taxon>Lysobacterales</taxon>
        <taxon>Lysobacteraceae</taxon>
        <taxon>Arenimonas</taxon>
    </lineage>
</organism>
<dbReference type="Proteomes" id="UP000305760">
    <property type="component" value="Unassembled WGS sequence"/>
</dbReference>
<gene>
    <name evidence="7" type="ORF">E1B00_08520</name>
</gene>
<dbReference type="PANTHER" id="PTHR10037">
    <property type="entry name" value="VOLTAGE-GATED CATION CHANNEL CALCIUM AND SODIUM"/>
    <property type="match status" value="1"/>
</dbReference>
<feature type="transmembrane region" description="Helical" evidence="5">
    <location>
        <begin position="27"/>
        <end position="48"/>
    </location>
</feature>
<keyword evidence="3 5" id="KW-1133">Transmembrane helix</keyword>
<dbReference type="EMBL" id="SMDR01000001">
    <property type="protein sequence ID" value="TNJ35772.1"/>
    <property type="molecule type" value="Genomic_DNA"/>
</dbReference>
<comment type="subcellular location">
    <subcellularLocation>
        <location evidence="1">Membrane</location>
        <topology evidence="1">Multi-pass membrane protein</topology>
    </subcellularLocation>
</comment>
<comment type="caution">
    <text evidence="7">The sequence shown here is derived from an EMBL/GenBank/DDBJ whole genome shotgun (WGS) entry which is preliminary data.</text>
</comment>
<evidence type="ECO:0000256" key="1">
    <source>
        <dbReference type="ARBA" id="ARBA00004141"/>
    </source>
</evidence>
<dbReference type="RefSeq" id="WP_139447558.1">
    <property type="nucleotide sequence ID" value="NZ_SMDR01000001.1"/>
</dbReference>
<reference evidence="7 8" key="1">
    <citation type="submission" date="2019-03" db="EMBL/GenBank/DDBJ databases">
        <title>Arenimonas daejeonensis sp. nov., isolated from compost.</title>
        <authorList>
            <person name="Jeon C.O."/>
        </authorList>
    </citation>
    <scope>NUCLEOTIDE SEQUENCE [LARGE SCALE GENOMIC DNA]</scope>
    <source>
        <strain evidence="7 8">R29</strain>
    </source>
</reference>
<sequence>MTDSPAAARGWPAAFARLAAHDGFRGLSLGLIVLNALCMGAEAAPSLADPWGDWLFGVFAVSQTWFVFEIAVRLLAHWPRLRGFFSDGWNTFDFVIVLLSLLPAVGGVALVARVLRVARLLRLVSGLGLLRGFVRGGLGRGAHLAAGAVIYALAAYCFALVGFHAFGAALPEAWGHLAAALATVLALLVFQGAGALIDLGTGGTGFLAALWLLHAGLCWRLLRGVLRPEPRA</sequence>
<dbReference type="InterPro" id="IPR043203">
    <property type="entry name" value="VGCC_Ca_Na"/>
</dbReference>
<evidence type="ECO:0000313" key="7">
    <source>
        <dbReference type="EMBL" id="TNJ35772.1"/>
    </source>
</evidence>
<feature type="transmembrane region" description="Helical" evidence="5">
    <location>
        <begin position="148"/>
        <end position="170"/>
    </location>
</feature>
<keyword evidence="4 5" id="KW-0472">Membrane</keyword>
<feature type="domain" description="Ion transport" evidence="6">
    <location>
        <begin position="26"/>
        <end position="170"/>
    </location>
</feature>
<dbReference type="InterPro" id="IPR005821">
    <property type="entry name" value="Ion_trans_dom"/>
</dbReference>
<evidence type="ECO:0000259" key="6">
    <source>
        <dbReference type="Pfam" id="PF00520"/>
    </source>
</evidence>
<dbReference type="InterPro" id="IPR027359">
    <property type="entry name" value="Volt_channel_dom_sf"/>
</dbReference>
<feature type="transmembrane region" description="Helical" evidence="5">
    <location>
        <begin position="203"/>
        <end position="222"/>
    </location>
</feature>
<evidence type="ECO:0000256" key="4">
    <source>
        <dbReference type="ARBA" id="ARBA00023136"/>
    </source>
</evidence>
<protein>
    <submittedName>
        <fullName evidence="7">Ion transporter</fullName>
    </submittedName>
</protein>
<evidence type="ECO:0000256" key="2">
    <source>
        <dbReference type="ARBA" id="ARBA00022692"/>
    </source>
</evidence>
<evidence type="ECO:0000313" key="8">
    <source>
        <dbReference type="Proteomes" id="UP000305760"/>
    </source>
</evidence>
<feature type="transmembrane region" description="Helical" evidence="5">
    <location>
        <begin position="54"/>
        <end position="76"/>
    </location>
</feature>
<dbReference type="GO" id="GO:0001518">
    <property type="term" value="C:voltage-gated sodium channel complex"/>
    <property type="evidence" value="ECO:0007669"/>
    <property type="project" value="TreeGrafter"/>
</dbReference>
<proteinExistence type="predicted"/>
<evidence type="ECO:0000256" key="5">
    <source>
        <dbReference type="SAM" id="Phobius"/>
    </source>
</evidence>
<dbReference type="GO" id="GO:0005248">
    <property type="term" value="F:voltage-gated sodium channel activity"/>
    <property type="evidence" value="ECO:0007669"/>
    <property type="project" value="TreeGrafter"/>
</dbReference>